<dbReference type="InterPro" id="IPR027417">
    <property type="entry name" value="P-loop_NTPase"/>
</dbReference>
<dbReference type="InterPro" id="IPR003593">
    <property type="entry name" value="AAA+_ATPase"/>
</dbReference>
<dbReference type="InterPro" id="IPR047641">
    <property type="entry name" value="ABC_transpr_MalK/UgpC-like"/>
</dbReference>
<dbReference type="EMBL" id="SRPF01000001">
    <property type="protein sequence ID" value="TGN41374.1"/>
    <property type="molecule type" value="Genomic_DNA"/>
</dbReference>
<dbReference type="SMART" id="SM00382">
    <property type="entry name" value="AAA"/>
    <property type="match status" value="1"/>
</dbReference>
<proteinExistence type="predicted"/>
<accession>A0A4Z1BF74</accession>
<dbReference type="SUPFAM" id="SSF52540">
    <property type="entry name" value="P-loop containing nucleoside triphosphate hydrolases"/>
    <property type="match status" value="1"/>
</dbReference>
<dbReference type="GO" id="GO:0016887">
    <property type="term" value="F:ATP hydrolysis activity"/>
    <property type="evidence" value="ECO:0007669"/>
    <property type="project" value="InterPro"/>
</dbReference>
<evidence type="ECO:0000259" key="7">
    <source>
        <dbReference type="PROSITE" id="PS50893"/>
    </source>
</evidence>
<dbReference type="AlphaFoldDB" id="A0A4Z1BF74"/>
<evidence type="ECO:0000256" key="2">
    <source>
        <dbReference type="ARBA" id="ARBA00022475"/>
    </source>
</evidence>
<keyword evidence="5" id="KW-1278">Translocase</keyword>
<dbReference type="SUPFAM" id="SSF50331">
    <property type="entry name" value="MOP-like"/>
    <property type="match status" value="1"/>
</dbReference>
<reference evidence="8 9" key="1">
    <citation type="submission" date="2019-04" db="EMBL/GenBank/DDBJ databases">
        <authorList>
            <person name="Park S."/>
            <person name="Yoon J.-H."/>
        </authorList>
    </citation>
    <scope>NUCLEOTIDE SEQUENCE [LARGE SCALE GENOMIC DNA]</scope>
    <source>
        <strain evidence="8 9">HJM-18</strain>
    </source>
</reference>
<dbReference type="Gene3D" id="2.40.50.100">
    <property type="match status" value="1"/>
</dbReference>
<organism evidence="8 9">
    <name type="scientific">Marinobacter confluentis</name>
    <dbReference type="NCBI Taxonomy" id="1697557"/>
    <lineage>
        <taxon>Bacteria</taxon>
        <taxon>Pseudomonadati</taxon>
        <taxon>Pseudomonadota</taxon>
        <taxon>Gammaproteobacteria</taxon>
        <taxon>Pseudomonadales</taxon>
        <taxon>Marinobacteraceae</taxon>
        <taxon>Marinobacter</taxon>
    </lineage>
</organism>
<keyword evidence="9" id="KW-1185">Reference proteome</keyword>
<dbReference type="InterPro" id="IPR003439">
    <property type="entry name" value="ABC_transporter-like_ATP-bd"/>
</dbReference>
<dbReference type="OrthoDB" id="9802264at2"/>
<feature type="domain" description="ABC transporter" evidence="7">
    <location>
        <begin position="3"/>
        <end position="233"/>
    </location>
</feature>
<dbReference type="PROSITE" id="PS00211">
    <property type="entry name" value="ABC_TRANSPORTER_1"/>
    <property type="match status" value="1"/>
</dbReference>
<dbReference type="GO" id="GO:0015408">
    <property type="term" value="F:ABC-type ferric iron transporter activity"/>
    <property type="evidence" value="ECO:0007669"/>
    <property type="project" value="InterPro"/>
</dbReference>
<evidence type="ECO:0000313" key="8">
    <source>
        <dbReference type="EMBL" id="TGN41374.1"/>
    </source>
</evidence>
<evidence type="ECO:0000256" key="1">
    <source>
        <dbReference type="ARBA" id="ARBA00022448"/>
    </source>
</evidence>
<dbReference type="Gene3D" id="3.40.50.300">
    <property type="entry name" value="P-loop containing nucleotide triphosphate hydrolases"/>
    <property type="match status" value="1"/>
</dbReference>
<protein>
    <submittedName>
        <fullName evidence="8">ABC transporter ATP-binding protein</fullName>
    </submittedName>
</protein>
<keyword evidence="1" id="KW-0813">Transport</keyword>
<dbReference type="InterPro" id="IPR017871">
    <property type="entry name" value="ABC_transporter-like_CS"/>
</dbReference>
<dbReference type="GO" id="GO:0005524">
    <property type="term" value="F:ATP binding"/>
    <property type="evidence" value="ECO:0007669"/>
    <property type="project" value="UniProtKB-KW"/>
</dbReference>
<dbReference type="PANTHER" id="PTHR43875:SF15">
    <property type="entry name" value="TREHALOSE IMPORT ATP-BINDING PROTEIN SUGC"/>
    <property type="match status" value="1"/>
</dbReference>
<keyword evidence="4 8" id="KW-0067">ATP-binding</keyword>
<evidence type="ECO:0000256" key="6">
    <source>
        <dbReference type="ARBA" id="ARBA00023136"/>
    </source>
</evidence>
<dbReference type="Pfam" id="PF00005">
    <property type="entry name" value="ABC_tran"/>
    <property type="match status" value="1"/>
</dbReference>
<evidence type="ECO:0000256" key="4">
    <source>
        <dbReference type="ARBA" id="ARBA00022840"/>
    </source>
</evidence>
<evidence type="ECO:0000313" key="9">
    <source>
        <dbReference type="Proteomes" id="UP000298325"/>
    </source>
</evidence>
<keyword evidence="3" id="KW-0547">Nucleotide-binding</keyword>
<evidence type="ECO:0000256" key="5">
    <source>
        <dbReference type="ARBA" id="ARBA00022967"/>
    </source>
</evidence>
<evidence type="ECO:0000256" key="3">
    <source>
        <dbReference type="ARBA" id="ARBA00022741"/>
    </source>
</evidence>
<name>A0A4Z1BF74_9GAMM</name>
<dbReference type="InterPro" id="IPR008995">
    <property type="entry name" value="Mo/tungstate-bd_C_term_dom"/>
</dbReference>
<gene>
    <name evidence="8" type="ORF">E5Q11_02170</name>
</gene>
<dbReference type="CDD" id="cd03259">
    <property type="entry name" value="ABC_Carb_Solutes_like"/>
    <property type="match status" value="1"/>
</dbReference>
<sequence length="362" mass="40566">MSLTLQNVSRVVDGETWISDVTMTLEPGSFNVLLGRTLAGKTTLMRIMAGLDRPTSGKILMNDADVTGVAVQKRNISMVYQQFINYPTMTVFENIASPLRLAKQSPKEIDRRVRETAELLKIENLLDRLPLELSGGQQQRVSMARALVKDADVVLFDEPLVNLDYKLREALRSELKDLFQARNCIAVYATTEAQEALALGGETAVLHEGRLLQKGPTPEVYHRPRDIETAEMFSEPPINIMPGRVTDTEVTFDERVHFQLNSDLQSLKPGDYKFGVRPSHIGLVPNADDDLEIPVNVDLAEISGSETFLHVHSESYELVLHLQGIYQFRPDEQIKVYFPTHKLYAFAPDGQTILVPGRAEGH</sequence>
<comment type="caution">
    <text evidence="8">The sequence shown here is derived from an EMBL/GenBank/DDBJ whole genome shotgun (WGS) entry which is preliminary data.</text>
</comment>
<dbReference type="PROSITE" id="PS50893">
    <property type="entry name" value="ABC_TRANSPORTER_2"/>
    <property type="match status" value="1"/>
</dbReference>
<keyword evidence="2" id="KW-1003">Cell membrane</keyword>
<dbReference type="PANTHER" id="PTHR43875">
    <property type="entry name" value="MALTODEXTRIN IMPORT ATP-BINDING PROTEIN MSMX"/>
    <property type="match status" value="1"/>
</dbReference>
<keyword evidence="6" id="KW-0472">Membrane</keyword>
<dbReference type="InterPro" id="IPR015853">
    <property type="entry name" value="ABC_transpr_FbpC"/>
</dbReference>
<dbReference type="RefSeq" id="WP_135801759.1">
    <property type="nucleotide sequence ID" value="NZ_SRPF01000001.1"/>
</dbReference>
<dbReference type="Gene3D" id="2.40.50.140">
    <property type="entry name" value="Nucleic acid-binding proteins"/>
    <property type="match status" value="1"/>
</dbReference>
<dbReference type="Proteomes" id="UP000298325">
    <property type="component" value="Unassembled WGS sequence"/>
</dbReference>
<dbReference type="InterPro" id="IPR012340">
    <property type="entry name" value="NA-bd_OB-fold"/>
</dbReference>
<dbReference type="GO" id="GO:0055052">
    <property type="term" value="C:ATP-binding cassette (ABC) transporter complex, substrate-binding subunit-containing"/>
    <property type="evidence" value="ECO:0007669"/>
    <property type="project" value="TreeGrafter"/>
</dbReference>